<keyword evidence="1" id="KW-1133">Transmembrane helix</keyword>
<name>A0A1M6HS52_9FLAO</name>
<protein>
    <submittedName>
        <fullName evidence="2">Uncharacterized protein</fullName>
    </submittedName>
</protein>
<keyword evidence="1" id="KW-0472">Membrane</keyword>
<organism evidence="2 3">
    <name type="scientific">Cruoricaptor ignavus</name>
    <dbReference type="NCBI Taxonomy" id="1118202"/>
    <lineage>
        <taxon>Bacteria</taxon>
        <taxon>Pseudomonadati</taxon>
        <taxon>Bacteroidota</taxon>
        <taxon>Flavobacteriia</taxon>
        <taxon>Flavobacteriales</taxon>
        <taxon>Weeksellaceae</taxon>
        <taxon>Cruoricaptor</taxon>
    </lineage>
</organism>
<evidence type="ECO:0000256" key="1">
    <source>
        <dbReference type="SAM" id="Phobius"/>
    </source>
</evidence>
<dbReference type="Proteomes" id="UP000184335">
    <property type="component" value="Unassembled WGS sequence"/>
</dbReference>
<sequence length="149" mass="16873">MSDSVDTLAWNQDRSAWYLYFILSCFVGSGFLGSAFFHPISSEVNFILRVDYDAKLGRSLEALIRKTLLCLSVILQPREGFGRVNSNQFYRSSPISLFPATIKSCTNQFHYFLYRLPHQTINPVTGNDAQIKLTMNARIFPGNPKIAPT</sequence>
<keyword evidence="1" id="KW-0812">Transmembrane</keyword>
<proteinExistence type="predicted"/>
<feature type="transmembrane region" description="Helical" evidence="1">
    <location>
        <begin position="17"/>
        <end position="37"/>
    </location>
</feature>
<accession>A0A1M6HS52</accession>
<gene>
    <name evidence="2" type="ORF">SAMN05443429_1175</name>
</gene>
<reference evidence="2 3" key="1">
    <citation type="submission" date="2016-11" db="EMBL/GenBank/DDBJ databases">
        <authorList>
            <person name="Jaros S."/>
            <person name="Januszkiewicz K."/>
            <person name="Wedrychowicz H."/>
        </authorList>
    </citation>
    <scope>NUCLEOTIDE SEQUENCE [LARGE SCALE GENOMIC DNA]</scope>
    <source>
        <strain evidence="2 3">DSM 25479</strain>
    </source>
</reference>
<dbReference type="AlphaFoldDB" id="A0A1M6HS52"/>
<evidence type="ECO:0000313" key="2">
    <source>
        <dbReference type="EMBL" id="SHJ25029.1"/>
    </source>
</evidence>
<evidence type="ECO:0000313" key="3">
    <source>
        <dbReference type="Proteomes" id="UP000184335"/>
    </source>
</evidence>
<keyword evidence="3" id="KW-1185">Reference proteome</keyword>
<dbReference type="EMBL" id="FQYI01000017">
    <property type="protein sequence ID" value="SHJ25029.1"/>
    <property type="molecule type" value="Genomic_DNA"/>
</dbReference>